<dbReference type="GO" id="GO:0005524">
    <property type="term" value="F:ATP binding"/>
    <property type="evidence" value="ECO:0007669"/>
    <property type="project" value="UniProtKB-KW"/>
</dbReference>
<dbReference type="PANTHER" id="PTHR45690">
    <property type="entry name" value="NACHT, LRR AND PYD DOMAINS-CONTAINING PROTEIN 12"/>
    <property type="match status" value="1"/>
</dbReference>
<evidence type="ECO:0000313" key="7">
    <source>
        <dbReference type="EMBL" id="KAL0201535.1"/>
    </source>
</evidence>
<name>A0ABD0RTT0_CIRMR</name>
<keyword evidence="2" id="KW-0963">Cytoplasm</keyword>
<evidence type="ECO:0000256" key="4">
    <source>
        <dbReference type="ARBA" id="ARBA00022741"/>
    </source>
</evidence>
<evidence type="ECO:0000256" key="1">
    <source>
        <dbReference type="ARBA" id="ARBA00004496"/>
    </source>
</evidence>
<reference evidence="7 8" key="1">
    <citation type="submission" date="2024-05" db="EMBL/GenBank/DDBJ databases">
        <title>Genome sequencing and assembly of Indian major carp, Cirrhinus mrigala (Hamilton, 1822).</title>
        <authorList>
            <person name="Mohindra V."/>
            <person name="Chowdhury L.M."/>
            <person name="Lal K."/>
            <person name="Jena J.K."/>
        </authorList>
    </citation>
    <scope>NUCLEOTIDE SEQUENCE [LARGE SCALE GENOMIC DNA]</scope>
    <source>
        <strain evidence="7">CM1030</strain>
        <tissue evidence="7">Blood</tissue>
    </source>
</reference>
<dbReference type="GO" id="GO:0005737">
    <property type="term" value="C:cytoplasm"/>
    <property type="evidence" value="ECO:0007669"/>
    <property type="project" value="UniProtKB-SubCell"/>
</dbReference>
<comment type="subcellular location">
    <subcellularLocation>
        <location evidence="1">Cytoplasm</location>
    </subcellularLocation>
</comment>
<proteinExistence type="predicted"/>
<dbReference type="Pfam" id="PF17779">
    <property type="entry name" value="WHD_NOD2"/>
    <property type="match status" value="1"/>
</dbReference>
<feature type="domain" description="NACHT" evidence="6">
    <location>
        <begin position="96"/>
        <end position="296"/>
    </location>
</feature>
<accession>A0ABD0RTT0</accession>
<gene>
    <name evidence="7" type="ORF">M9458_004722</name>
</gene>
<dbReference type="AlphaFoldDB" id="A0ABD0RTT0"/>
<evidence type="ECO:0000259" key="6">
    <source>
        <dbReference type="PROSITE" id="PS50837"/>
    </source>
</evidence>
<keyword evidence="3" id="KW-0677">Repeat</keyword>
<keyword evidence="4" id="KW-0547">Nucleotide-binding</keyword>
<dbReference type="PROSITE" id="PS50837">
    <property type="entry name" value="NACHT"/>
    <property type="match status" value="1"/>
</dbReference>
<dbReference type="InterPro" id="IPR027417">
    <property type="entry name" value="P-loop_NTPase"/>
</dbReference>
<dbReference type="Pfam" id="PF05729">
    <property type="entry name" value="NACHT"/>
    <property type="match status" value="1"/>
</dbReference>
<dbReference type="PANTHER" id="PTHR45690:SF19">
    <property type="entry name" value="NACHT, LRR AND PYD DOMAINS-CONTAINING PROTEIN 3"/>
    <property type="match status" value="1"/>
</dbReference>
<feature type="non-terminal residue" evidence="7">
    <location>
        <position position="379"/>
    </location>
</feature>
<keyword evidence="8" id="KW-1185">Reference proteome</keyword>
<dbReference type="GO" id="GO:0006954">
    <property type="term" value="P:inflammatory response"/>
    <property type="evidence" value="ECO:0007669"/>
    <property type="project" value="UniProtKB-KW"/>
</dbReference>
<dbReference type="InterPro" id="IPR041075">
    <property type="entry name" value="NOD1/2_WH"/>
</dbReference>
<keyword evidence="5" id="KW-0067">ATP-binding</keyword>
<organism evidence="7 8">
    <name type="scientific">Cirrhinus mrigala</name>
    <name type="common">Mrigala</name>
    <dbReference type="NCBI Taxonomy" id="683832"/>
    <lineage>
        <taxon>Eukaryota</taxon>
        <taxon>Metazoa</taxon>
        <taxon>Chordata</taxon>
        <taxon>Craniata</taxon>
        <taxon>Vertebrata</taxon>
        <taxon>Euteleostomi</taxon>
        <taxon>Actinopterygii</taxon>
        <taxon>Neopterygii</taxon>
        <taxon>Teleostei</taxon>
        <taxon>Ostariophysi</taxon>
        <taxon>Cypriniformes</taxon>
        <taxon>Cyprinidae</taxon>
        <taxon>Labeoninae</taxon>
        <taxon>Labeonini</taxon>
        <taxon>Cirrhinus</taxon>
    </lineage>
</organism>
<comment type="caution">
    <text evidence="7">The sequence shown here is derived from an EMBL/GenBank/DDBJ whole genome shotgun (WGS) entry which is preliminary data.</text>
</comment>
<evidence type="ECO:0000256" key="2">
    <source>
        <dbReference type="ARBA" id="ARBA00022490"/>
    </source>
</evidence>
<dbReference type="InterPro" id="IPR050637">
    <property type="entry name" value="NLRP_innate_immun_reg"/>
</dbReference>
<dbReference type="Gene3D" id="3.40.50.300">
    <property type="entry name" value="P-loop containing nucleotide triphosphate hydrolases"/>
    <property type="match status" value="1"/>
</dbReference>
<dbReference type="InterPro" id="IPR007111">
    <property type="entry name" value="NACHT_NTPase"/>
</dbReference>
<dbReference type="Proteomes" id="UP001529510">
    <property type="component" value="Unassembled WGS sequence"/>
</dbReference>
<dbReference type="SUPFAM" id="SSF52540">
    <property type="entry name" value="P-loop containing nucleoside triphosphate hydrolases"/>
    <property type="match status" value="1"/>
</dbReference>
<evidence type="ECO:0000256" key="3">
    <source>
        <dbReference type="ARBA" id="ARBA00022737"/>
    </source>
</evidence>
<dbReference type="EMBL" id="JAMKFB020000002">
    <property type="protein sequence ID" value="KAL0201535.1"/>
    <property type="molecule type" value="Genomic_DNA"/>
</dbReference>
<evidence type="ECO:0000313" key="8">
    <source>
        <dbReference type="Proteomes" id="UP001529510"/>
    </source>
</evidence>
<sequence>WSDEILKYKASVIDKCKFVTECNLPSVEHVELAGRYTEPVIVQKSKEQAKKCFRRWMRPVHTFGLTPSSQLSSNDKNQSIRIDQLFSPDSDGNKPKCVILNGDSGRGKSFMLQKIMLDWASGEFCSENFDVIFLLKFDEVKYLFEEMSLNELLSWSCSLTSDQISEILELTPEKFLILIDGINEFSFDPHVQISSPTNPSQEARPMDTLRSLLNGQILPESFLLVTTRSDADTVTNLLKGPQRFTEIMGFSERGVQEYFQKFFQDEKLFRNAYESVKTNESLLTACSVPLLCWMVCFCLKKHFTYDDHVMRELKTTTSIYVHFVSTLLEHHDQSQSVLTMLRSLGQLAEEGMKKQQVFFDETSVAKTGLDPATSMFLYE</sequence>
<evidence type="ECO:0000256" key="5">
    <source>
        <dbReference type="ARBA" id="ARBA00022840"/>
    </source>
</evidence>
<feature type="non-terminal residue" evidence="7">
    <location>
        <position position="1"/>
    </location>
</feature>
<protein>
    <recommendedName>
        <fullName evidence="6">NACHT domain-containing protein</fullName>
    </recommendedName>
</protein>